<dbReference type="RefSeq" id="WP_190409513.1">
    <property type="nucleotide sequence ID" value="NZ_JACJRF010000072.1"/>
</dbReference>
<name>A0ABR8CV82_9NOST</name>
<protein>
    <submittedName>
        <fullName evidence="1">Uncharacterized protein</fullName>
    </submittedName>
</protein>
<proteinExistence type="predicted"/>
<evidence type="ECO:0000313" key="2">
    <source>
        <dbReference type="Proteomes" id="UP000607281"/>
    </source>
</evidence>
<organism evidence="1 2">
    <name type="scientific">Anabaena subtropica FACHB-260</name>
    <dbReference type="NCBI Taxonomy" id="2692884"/>
    <lineage>
        <taxon>Bacteria</taxon>
        <taxon>Bacillati</taxon>
        <taxon>Cyanobacteriota</taxon>
        <taxon>Cyanophyceae</taxon>
        <taxon>Nostocales</taxon>
        <taxon>Nostocaceae</taxon>
        <taxon>Anabaena</taxon>
    </lineage>
</organism>
<sequence>MTQAKLVKLAQQGNTQAIALLMNRHLKPKGITAKVILKEACLQVMLESTQTLNQQALVAFVQKGITSLDTASIERVKVYGRQIGEELLAWTEEFDLGTIEPLDEPHIFTVSITLNGDTECGLTTQGFESIANQITSEILSSCKSFLIQKVSISNGISVITKER</sequence>
<dbReference type="EMBL" id="JACJRF010000072">
    <property type="protein sequence ID" value="MBD2347107.1"/>
    <property type="molecule type" value="Genomic_DNA"/>
</dbReference>
<comment type="caution">
    <text evidence="1">The sequence shown here is derived from an EMBL/GenBank/DDBJ whole genome shotgun (WGS) entry which is preliminary data.</text>
</comment>
<gene>
    <name evidence="1" type="ORF">H6G18_23665</name>
</gene>
<accession>A0ABR8CV82</accession>
<dbReference type="Proteomes" id="UP000607281">
    <property type="component" value="Unassembled WGS sequence"/>
</dbReference>
<keyword evidence="2" id="KW-1185">Reference proteome</keyword>
<reference evidence="1 2" key="1">
    <citation type="journal article" date="2020" name="ISME J.">
        <title>Comparative genomics reveals insights into cyanobacterial evolution and habitat adaptation.</title>
        <authorList>
            <person name="Chen M.Y."/>
            <person name="Teng W.K."/>
            <person name="Zhao L."/>
            <person name="Hu C.X."/>
            <person name="Zhou Y.K."/>
            <person name="Han B.P."/>
            <person name="Song L.R."/>
            <person name="Shu W.S."/>
        </authorList>
    </citation>
    <scope>NUCLEOTIDE SEQUENCE [LARGE SCALE GENOMIC DNA]</scope>
    <source>
        <strain evidence="1 2">FACHB-260</strain>
    </source>
</reference>
<evidence type="ECO:0000313" key="1">
    <source>
        <dbReference type="EMBL" id="MBD2347107.1"/>
    </source>
</evidence>